<dbReference type="InterPro" id="IPR023828">
    <property type="entry name" value="Peptidase_S8_Ser-AS"/>
</dbReference>
<accession>A0A0G4H6F5</accession>
<dbReference type="GO" id="GO:0006508">
    <property type="term" value="P:proteolysis"/>
    <property type="evidence" value="ECO:0007669"/>
    <property type="project" value="UniProtKB-KW"/>
</dbReference>
<feature type="transmembrane region" description="Helical" evidence="9">
    <location>
        <begin position="655"/>
        <end position="680"/>
    </location>
</feature>
<dbReference type="PANTHER" id="PTHR43806:SF11">
    <property type="entry name" value="CEREVISIN-RELATED"/>
    <property type="match status" value="1"/>
</dbReference>
<gene>
    <name evidence="12" type="ORF">Cvel_24873</name>
</gene>
<feature type="compositionally biased region" description="Low complexity" evidence="8">
    <location>
        <begin position="581"/>
        <end position="590"/>
    </location>
</feature>
<dbReference type="GO" id="GO:0004252">
    <property type="term" value="F:serine-type endopeptidase activity"/>
    <property type="evidence" value="ECO:0007669"/>
    <property type="project" value="UniProtKB-UniRule"/>
</dbReference>
<dbReference type="PhylomeDB" id="A0A0G4H6F5"/>
<evidence type="ECO:0000259" key="11">
    <source>
        <dbReference type="Pfam" id="PF00082"/>
    </source>
</evidence>
<dbReference type="PRINTS" id="PR00723">
    <property type="entry name" value="SUBTILISIN"/>
</dbReference>
<dbReference type="Pfam" id="PF00082">
    <property type="entry name" value="Peptidase_S8"/>
    <property type="match status" value="1"/>
</dbReference>
<dbReference type="PANTHER" id="PTHR43806">
    <property type="entry name" value="PEPTIDASE S8"/>
    <property type="match status" value="1"/>
</dbReference>
<evidence type="ECO:0000256" key="5">
    <source>
        <dbReference type="ARBA" id="ARBA00023529"/>
    </source>
</evidence>
<organism evidence="12">
    <name type="scientific">Chromera velia CCMP2878</name>
    <dbReference type="NCBI Taxonomy" id="1169474"/>
    <lineage>
        <taxon>Eukaryota</taxon>
        <taxon>Sar</taxon>
        <taxon>Alveolata</taxon>
        <taxon>Colpodellida</taxon>
        <taxon>Chromeraceae</taxon>
        <taxon>Chromera</taxon>
    </lineage>
</organism>
<evidence type="ECO:0000256" key="1">
    <source>
        <dbReference type="ARBA" id="ARBA00011073"/>
    </source>
</evidence>
<evidence type="ECO:0000313" key="12">
    <source>
        <dbReference type="EMBL" id="CEM39422.1"/>
    </source>
</evidence>
<dbReference type="InterPro" id="IPR036852">
    <property type="entry name" value="Peptidase_S8/S53_dom_sf"/>
</dbReference>
<keyword evidence="3 7" id="KW-0378">Hydrolase</keyword>
<comment type="similarity">
    <text evidence="1 7">Belongs to the peptidase S8 family.</text>
</comment>
<dbReference type="EC" id="3.4.21.62" evidence="6"/>
<dbReference type="InterPro" id="IPR050131">
    <property type="entry name" value="Peptidase_S8_subtilisin-like"/>
</dbReference>
<feature type="domain" description="Peptidase S8/S53" evidence="11">
    <location>
        <begin position="236"/>
        <end position="515"/>
    </location>
</feature>
<dbReference type="InterPro" id="IPR034204">
    <property type="entry name" value="PfSUB1-like_cat_dom"/>
</dbReference>
<proteinExistence type="inferred from homology"/>
<evidence type="ECO:0000256" key="10">
    <source>
        <dbReference type="SAM" id="SignalP"/>
    </source>
</evidence>
<feature type="region of interest" description="Disordered" evidence="8">
    <location>
        <begin position="560"/>
        <end position="643"/>
    </location>
</feature>
<feature type="compositionally biased region" description="Pro residues" evidence="8">
    <location>
        <begin position="567"/>
        <end position="580"/>
    </location>
</feature>
<dbReference type="InterPro" id="IPR015500">
    <property type="entry name" value="Peptidase_S8_subtilisin-rel"/>
</dbReference>
<keyword evidence="4 7" id="KW-0720">Serine protease</keyword>
<dbReference type="Gene3D" id="3.40.50.200">
    <property type="entry name" value="Peptidase S8/S53 domain"/>
    <property type="match status" value="1"/>
</dbReference>
<keyword evidence="9" id="KW-0812">Transmembrane</keyword>
<protein>
    <recommendedName>
        <fullName evidence="6">subtilisin</fullName>
        <ecNumber evidence="6">3.4.21.62</ecNumber>
    </recommendedName>
</protein>
<dbReference type="InterPro" id="IPR022398">
    <property type="entry name" value="Peptidase_S8_His-AS"/>
</dbReference>
<evidence type="ECO:0000256" key="3">
    <source>
        <dbReference type="ARBA" id="ARBA00022801"/>
    </source>
</evidence>
<keyword evidence="9" id="KW-0472">Membrane</keyword>
<feature type="chain" id="PRO_5005191033" description="subtilisin" evidence="10">
    <location>
        <begin position="20"/>
        <end position="764"/>
    </location>
</feature>
<reference evidence="12" key="1">
    <citation type="submission" date="2014-11" db="EMBL/GenBank/DDBJ databases">
        <authorList>
            <person name="Otto D Thomas"/>
            <person name="Naeem Raeece"/>
        </authorList>
    </citation>
    <scope>NUCLEOTIDE SEQUENCE</scope>
</reference>
<evidence type="ECO:0000256" key="2">
    <source>
        <dbReference type="ARBA" id="ARBA00022670"/>
    </source>
</evidence>
<feature type="compositionally biased region" description="Gly residues" evidence="8">
    <location>
        <begin position="691"/>
        <end position="702"/>
    </location>
</feature>
<evidence type="ECO:0000256" key="4">
    <source>
        <dbReference type="ARBA" id="ARBA00022825"/>
    </source>
</evidence>
<comment type="catalytic activity">
    <reaction evidence="5">
        <text>Hydrolysis of proteins with broad specificity for peptide bonds, and a preference for a large uncharged residue in P1. Hydrolyzes peptide amides.</text>
        <dbReference type="EC" id="3.4.21.62"/>
    </reaction>
</comment>
<dbReference type="VEuPathDB" id="CryptoDB:Cvel_24873"/>
<feature type="active site" description="Charge relay system" evidence="7">
    <location>
        <position position="473"/>
    </location>
</feature>
<evidence type="ECO:0000256" key="7">
    <source>
        <dbReference type="PROSITE-ProRule" id="PRU01240"/>
    </source>
</evidence>
<feature type="active site" description="Charge relay system" evidence="7">
    <location>
        <position position="304"/>
    </location>
</feature>
<name>A0A0G4H6F5_9ALVE</name>
<feature type="region of interest" description="Disordered" evidence="8">
    <location>
        <begin position="688"/>
        <end position="743"/>
    </location>
</feature>
<dbReference type="AlphaFoldDB" id="A0A0G4H6F5"/>
<keyword evidence="9" id="KW-1133">Transmembrane helix</keyword>
<evidence type="ECO:0000256" key="6">
    <source>
        <dbReference type="ARBA" id="ARBA00023619"/>
    </source>
</evidence>
<dbReference type="PROSITE" id="PS51892">
    <property type="entry name" value="SUBTILASE"/>
    <property type="match status" value="1"/>
</dbReference>
<feature type="signal peptide" evidence="10">
    <location>
        <begin position="1"/>
        <end position="19"/>
    </location>
</feature>
<feature type="compositionally biased region" description="Basic and acidic residues" evidence="8">
    <location>
        <begin position="598"/>
        <end position="628"/>
    </location>
</feature>
<dbReference type="EMBL" id="CDMZ01001929">
    <property type="protein sequence ID" value="CEM39422.1"/>
    <property type="molecule type" value="Genomic_DNA"/>
</dbReference>
<dbReference type="CDD" id="cd07473">
    <property type="entry name" value="Peptidases_S8_Subtilisin_like"/>
    <property type="match status" value="1"/>
</dbReference>
<keyword evidence="2 7" id="KW-0645">Protease</keyword>
<evidence type="ECO:0000256" key="8">
    <source>
        <dbReference type="SAM" id="MobiDB-lite"/>
    </source>
</evidence>
<dbReference type="InterPro" id="IPR000209">
    <property type="entry name" value="Peptidase_S8/S53_dom"/>
</dbReference>
<evidence type="ECO:0000256" key="9">
    <source>
        <dbReference type="SAM" id="Phobius"/>
    </source>
</evidence>
<dbReference type="PROSITE" id="PS00138">
    <property type="entry name" value="SUBTILASE_SER"/>
    <property type="match status" value="1"/>
</dbReference>
<sequence length="764" mass="82754">MTLGRGLLALFLLLCPTSSVSEVSSTYLSDSDADGGSKRRLIVSWVHEEGGNTAGKMGEVAEPSDLYRALSALRESPRSPVSVSAGRRLKATELPDTHAAILKRVRSVEHLDIMGIDVVDMEDEESKEELMKRLKAYPDVDFVEEDQEVYIDPPIFEPEKNRREVQKRVNKTESGHERSLLSEHVNLRYVPNDPHLGQQWNLDHEGELDIRGSFAFEAWARLSAFLDADAEEQSPILVGVADTGVRWNHEDLRAVMWRNEKEVNGQPGVDDDGNGLVDDVYGGDFIDGRDLGINDDSTLDPRGHGTHCAGIIGATRKNGKGVAGVANPRIVRIVDLRFINEYDRGYSSDAARATEYGLKMGVRVFSNSWRTRRGDVGTIRRAVQKTYESGALFIAAAGNDRQDIKHRTSWSPLALQPDVPNILLVASTDESVGDLSGFSNYGSDVVQIAAPGSSIYSTYRPNSNSYTSISGTSMAAPAVTGAAVMLMAFADRLTKHMGIPTATGMEVKRALLDGARRGGGLFLLLSRLRGCVRIRPSIRECAGTDRHVSLLLMRQDYIPRPASRNQHPPPASPVSPPVPVTGPVTSPSSEGESESESGSEREAGKERGDERERGSEEESERGKERESAGDEDVDEIDREKDRGATVVEEKEGFPVLIVVLASVCGVTAVAAFAVSIWWIMNTQSSVPVESGGKGALSVGGGSASSASEGEGGGKPQWRRAVTDSVVARQQTNQGSPPREAWSLPQARKSGVLFKRGASLLNDVA</sequence>
<keyword evidence="10" id="KW-0732">Signal</keyword>
<dbReference type="PROSITE" id="PS00137">
    <property type="entry name" value="SUBTILASE_HIS"/>
    <property type="match status" value="1"/>
</dbReference>
<dbReference type="SUPFAM" id="SSF52743">
    <property type="entry name" value="Subtilisin-like"/>
    <property type="match status" value="1"/>
</dbReference>
<feature type="active site" description="Charge relay system" evidence="7">
    <location>
        <position position="242"/>
    </location>
</feature>